<dbReference type="KEGG" id="ceh:CEW89_02080"/>
<organism evidence="1 2">
    <name type="scientific">Celeribacter ethanolicus</name>
    <dbReference type="NCBI Taxonomy" id="1758178"/>
    <lineage>
        <taxon>Bacteria</taxon>
        <taxon>Pseudomonadati</taxon>
        <taxon>Pseudomonadota</taxon>
        <taxon>Alphaproteobacteria</taxon>
        <taxon>Rhodobacterales</taxon>
        <taxon>Roseobacteraceae</taxon>
        <taxon>Celeribacter</taxon>
    </lineage>
</organism>
<protein>
    <submittedName>
        <fullName evidence="1">Uncharacterized protein</fullName>
    </submittedName>
</protein>
<accession>A0A291G8W3</accession>
<dbReference type="AlphaFoldDB" id="A0A291G8W3"/>
<keyword evidence="2" id="KW-1185">Reference proteome</keyword>
<dbReference type="EMBL" id="CP022196">
    <property type="protein sequence ID" value="ATG46456.1"/>
    <property type="molecule type" value="Genomic_DNA"/>
</dbReference>
<reference evidence="1 2" key="1">
    <citation type="submission" date="2017-06" db="EMBL/GenBank/DDBJ databases">
        <title>Celeribacter sp. TSPH2 complete genome sequence.</title>
        <authorList>
            <person name="Woo J.-H."/>
            <person name="Kim H.-S."/>
        </authorList>
    </citation>
    <scope>NUCLEOTIDE SEQUENCE [LARGE SCALE GENOMIC DNA]</scope>
    <source>
        <strain evidence="1 2">TSPH2</strain>
    </source>
</reference>
<evidence type="ECO:0000313" key="2">
    <source>
        <dbReference type="Proteomes" id="UP000217935"/>
    </source>
</evidence>
<dbReference type="Gene3D" id="1.10.10.60">
    <property type="entry name" value="Homeodomain-like"/>
    <property type="match status" value="1"/>
</dbReference>
<dbReference type="RefSeq" id="WP_096804718.1">
    <property type="nucleotide sequence ID" value="NZ_CP022196.1"/>
</dbReference>
<gene>
    <name evidence="1" type="ORF">CEW89_02080</name>
</gene>
<dbReference type="OrthoDB" id="7871098at2"/>
<dbReference type="Proteomes" id="UP000217935">
    <property type="component" value="Chromosome"/>
</dbReference>
<evidence type="ECO:0000313" key="1">
    <source>
        <dbReference type="EMBL" id="ATG46456.1"/>
    </source>
</evidence>
<proteinExistence type="predicted"/>
<sequence length="112" mass="13016">MSLGDRIEFAGGSYEVRGMVDGRYVVRIRNRDRNKEVYKVWTESERNDFDKVQKNRADNADRNAQIYERNLAGETKASLAREFSLSPTSIGQICAKQARKEKSRNIRQSRTR</sequence>
<name>A0A291G8W3_9RHOB</name>